<organism evidence="1 2">
    <name type="scientific">Loktanella atrilutea</name>
    <dbReference type="NCBI Taxonomy" id="366533"/>
    <lineage>
        <taxon>Bacteria</taxon>
        <taxon>Pseudomonadati</taxon>
        <taxon>Pseudomonadota</taxon>
        <taxon>Alphaproteobacteria</taxon>
        <taxon>Rhodobacterales</taxon>
        <taxon>Roseobacteraceae</taxon>
        <taxon>Loktanella</taxon>
    </lineage>
</organism>
<dbReference type="RefSeq" id="WP_072856244.1">
    <property type="nucleotide sequence ID" value="NZ_FQUE01000002.1"/>
</dbReference>
<dbReference type="AlphaFoldDB" id="A0A1M4WE05"/>
<dbReference type="InterPro" id="IPR019289">
    <property type="entry name" value="Phage_tail_E/E"/>
</dbReference>
<protein>
    <submittedName>
        <fullName evidence="1">Phage tail assembly chaperone protein, E, or 41 or 14</fullName>
    </submittedName>
</protein>
<reference evidence="2" key="1">
    <citation type="submission" date="2016-11" db="EMBL/GenBank/DDBJ databases">
        <authorList>
            <person name="Varghese N."/>
            <person name="Submissions S."/>
        </authorList>
    </citation>
    <scope>NUCLEOTIDE SEQUENCE [LARGE SCALE GENOMIC DNA]</scope>
    <source>
        <strain evidence="2">DSM 29326</strain>
    </source>
</reference>
<accession>A0A1M4WE05</accession>
<evidence type="ECO:0000313" key="2">
    <source>
        <dbReference type="Proteomes" id="UP000183987"/>
    </source>
</evidence>
<proteinExistence type="predicted"/>
<evidence type="ECO:0000313" key="1">
    <source>
        <dbReference type="EMBL" id="SHE79466.1"/>
    </source>
</evidence>
<dbReference type="STRING" id="366533.SAMN05444339_10283"/>
<dbReference type="EMBL" id="FQUE01000002">
    <property type="protein sequence ID" value="SHE79466.1"/>
    <property type="molecule type" value="Genomic_DNA"/>
</dbReference>
<dbReference type="Pfam" id="PF10109">
    <property type="entry name" value="Phage_TAC_7"/>
    <property type="match status" value="1"/>
</dbReference>
<sequence>MSTDAPATVTVKLEFPVTFDGKTISELTFRRRKAKDLIATDLVKGETRKHMAMMASMADIPLPVIEDLDADDWEEIAEATIPLLGKRTTKLAQQEMARLTAEAQAGAA</sequence>
<gene>
    <name evidence="1" type="ORF">SAMN05444339_10283</name>
</gene>
<dbReference type="OrthoDB" id="8304198at2"/>
<dbReference type="Proteomes" id="UP000183987">
    <property type="component" value="Unassembled WGS sequence"/>
</dbReference>
<keyword evidence="2" id="KW-1185">Reference proteome</keyword>
<name>A0A1M4WE05_LOKAT</name>